<organism evidence="2 3">
    <name type="scientific">Alterisphingorhabdus coralli</name>
    <dbReference type="NCBI Taxonomy" id="3071408"/>
    <lineage>
        <taxon>Bacteria</taxon>
        <taxon>Pseudomonadati</taxon>
        <taxon>Pseudomonadota</taxon>
        <taxon>Alphaproteobacteria</taxon>
        <taxon>Sphingomonadales</taxon>
        <taxon>Sphingomonadaceae</taxon>
        <taxon>Alterisphingorhabdus (ex Yan et al. 2024)</taxon>
    </lineage>
</organism>
<dbReference type="PANTHER" id="PTHR38442:SF1">
    <property type="entry name" value="INNER MEMBRANE PROTEIN"/>
    <property type="match status" value="1"/>
</dbReference>
<dbReference type="PANTHER" id="PTHR38442">
    <property type="entry name" value="INNER MEMBRANE PROTEIN-RELATED"/>
    <property type="match status" value="1"/>
</dbReference>
<evidence type="ECO:0000256" key="1">
    <source>
        <dbReference type="SAM" id="Phobius"/>
    </source>
</evidence>
<name>A0AA97F944_9SPHN</name>
<keyword evidence="1" id="KW-0812">Transmembrane</keyword>
<gene>
    <name evidence="2" type="ORF">RB602_13670</name>
</gene>
<feature type="transmembrane region" description="Helical" evidence="1">
    <location>
        <begin position="29"/>
        <end position="54"/>
    </location>
</feature>
<keyword evidence="1" id="KW-1133">Transmembrane helix</keyword>
<dbReference type="Proteomes" id="UP001302429">
    <property type="component" value="Chromosome"/>
</dbReference>
<dbReference type="KEGG" id="acoa:RB602_13670"/>
<keyword evidence="1" id="KW-0472">Membrane</keyword>
<accession>A0AA97F944</accession>
<dbReference type="InterPro" id="IPR007383">
    <property type="entry name" value="DUF445"/>
</dbReference>
<dbReference type="EMBL" id="CP136594">
    <property type="protein sequence ID" value="WOE76674.1"/>
    <property type="molecule type" value="Genomic_DNA"/>
</dbReference>
<dbReference type="Pfam" id="PF04286">
    <property type="entry name" value="DUF445"/>
    <property type="match status" value="1"/>
</dbReference>
<dbReference type="RefSeq" id="WP_317084561.1">
    <property type="nucleotide sequence ID" value="NZ_CP136594.1"/>
</dbReference>
<proteinExistence type="predicted"/>
<evidence type="ECO:0000313" key="3">
    <source>
        <dbReference type="Proteomes" id="UP001302429"/>
    </source>
</evidence>
<protein>
    <submittedName>
        <fullName evidence="2">DUF445 domain-containing protein</fullName>
    </submittedName>
</protein>
<reference evidence="2 3" key="1">
    <citation type="submission" date="2023-10" db="EMBL/GenBank/DDBJ databases">
        <title>Complete genome sequence of a Sphingomonadaceae bacterium.</title>
        <authorList>
            <person name="Yan C."/>
        </authorList>
    </citation>
    <scope>NUCLEOTIDE SEQUENCE [LARGE SCALE GENOMIC DNA]</scope>
    <source>
        <strain evidence="2 3">SCSIO 66989</strain>
    </source>
</reference>
<sequence length="408" mass="44861">MRIVATSLLLLMALVFIGALQLEAQHPAWGYVVAFSEAALVGGLADWFAVTALFRHPLGLPIPHTAIIPNNKDRIATTMAGFLRSNFLIPKVMARRMRNMNVAAAAGRFLIREHEGDAVGESAMRLGLSSLFADVMESLDNDKLGGIVKSALRQQLTTLQIAPLLGQILKASIADGRHRPLIDSFILWGARTLEANEHLIRDMVHEKANTIMRWTGLDDRLANGVVDGLYKLLTEVADDPEHPLREKVEEGLATLADDLINDPKMHQRVADIKAEVISNPAMGRWIDGLWERGRTALLTAARDPDRSLSGQFSQSLEQVGDALMQEGELQIQVNRFARRTLVGVATRYGDQIVRLISETVRGWDTRTLTARVEGAVGRDLQFIRINGTLVGGLVGLTIHGILQLAKSF</sequence>
<dbReference type="AlphaFoldDB" id="A0AA97F944"/>
<dbReference type="GO" id="GO:0005886">
    <property type="term" value="C:plasma membrane"/>
    <property type="evidence" value="ECO:0007669"/>
    <property type="project" value="TreeGrafter"/>
</dbReference>
<keyword evidence="3" id="KW-1185">Reference proteome</keyword>
<evidence type="ECO:0000313" key="2">
    <source>
        <dbReference type="EMBL" id="WOE76674.1"/>
    </source>
</evidence>